<organism evidence="2 3">
    <name type="scientific">Aphis glycines</name>
    <name type="common">Soybean aphid</name>
    <dbReference type="NCBI Taxonomy" id="307491"/>
    <lineage>
        <taxon>Eukaryota</taxon>
        <taxon>Metazoa</taxon>
        <taxon>Ecdysozoa</taxon>
        <taxon>Arthropoda</taxon>
        <taxon>Hexapoda</taxon>
        <taxon>Insecta</taxon>
        <taxon>Pterygota</taxon>
        <taxon>Neoptera</taxon>
        <taxon>Paraneoptera</taxon>
        <taxon>Hemiptera</taxon>
        <taxon>Sternorrhyncha</taxon>
        <taxon>Aphidomorpha</taxon>
        <taxon>Aphidoidea</taxon>
        <taxon>Aphididae</taxon>
        <taxon>Aphidini</taxon>
        <taxon>Aphis</taxon>
        <taxon>Aphis</taxon>
    </lineage>
</organism>
<sequence length="207" mass="23358">MGWVQLSRGSTVRSPFVKYYIHDSVFMVTGLWLHLAFTALAQTSSDKRGLPINSTLHTGVYTVQYTAHYYTNSFLYTFGLSGYIMASWLFGVSKLTAEQIVDTKDTPPVPTAVNPEPAKTLPTEPQLLYNLQPPEPKMSDLKPTSMLDNIPFVLSNQIIVNTNNYSYNLEATKRNLLSLKQMLDSDAFNYDFSNDKRLVSDTSMYKA</sequence>
<comment type="caution">
    <text evidence="2">The sequence shown here is derived from an EMBL/GenBank/DDBJ whole genome shotgun (WGS) entry which is preliminary data.</text>
</comment>
<evidence type="ECO:0000256" key="1">
    <source>
        <dbReference type="SAM" id="Phobius"/>
    </source>
</evidence>
<keyword evidence="1" id="KW-0472">Membrane</keyword>
<evidence type="ECO:0000313" key="2">
    <source>
        <dbReference type="EMBL" id="KAE9543867.1"/>
    </source>
</evidence>
<dbReference type="OrthoDB" id="6618032at2759"/>
<protein>
    <recommendedName>
        <fullName evidence="4">UMA domain-containing protein</fullName>
    </recommendedName>
</protein>
<keyword evidence="1" id="KW-0812">Transmembrane</keyword>
<name>A0A6G0U4I2_APHGL</name>
<keyword evidence="1" id="KW-1133">Transmembrane helix</keyword>
<evidence type="ECO:0000313" key="3">
    <source>
        <dbReference type="Proteomes" id="UP000475862"/>
    </source>
</evidence>
<dbReference type="EMBL" id="VYZN01000004">
    <property type="protein sequence ID" value="KAE9543867.1"/>
    <property type="molecule type" value="Genomic_DNA"/>
</dbReference>
<dbReference type="AlphaFoldDB" id="A0A6G0U4I2"/>
<proteinExistence type="predicted"/>
<gene>
    <name evidence="2" type="ORF">AGLY_001845</name>
</gene>
<accession>A0A6G0U4I2</accession>
<feature type="transmembrane region" description="Helical" evidence="1">
    <location>
        <begin position="20"/>
        <end position="41"/>
    </location>
</feature>
<dbReference type="Proteomes" id="UP000475862">
    <property type="component" value="Unassembled WGS sequence"/>
</dbReference>
<keyword evidence="3" id="KW-1185">Reference proteome</keyword>
<reference evidence="2 3" key="1">
    <citation type="submission" date="2019-08" db="EMBL/GenBank/DDBJ databases">
        <title>The genome of the soybean aphid Biotype 1, its phylome, world population structure and adaptation to the North American continent.</title>
        <authorList>
            <person name="Giordano R."/>
            <person name="Donthu R.K."/>
            <person name="Hernandez A.G."/>
            <person name="Wright C.L."/>
            <person name="Zimin A.V."/>
        </authorList>
    </citation>
    <scope>NUCLEOTIDE SEQUENCE [LARGE SCALE GENOMIC DNA]</scope>
    <source>
        <tissue evidence="2">Whole aphids</tissue>
    </source>
</reference>
<evidence type="ECO:0008006" key="4">
    <source>
        <dbReference type="Google" id="ProtNLM"/>
    </source>
</evidence>